<dbReference type="AlphaFoldDB" id="A0A2N9L9Q3"/>
<reference evidence="2" key="1">
    <citation type="submission" date="2018-02" db="EMBL/GenBank/DDBJ databases">
        <authorList>
            <person name="Hausmann B."/>
        </authorList>
    </citation>
    <scope>NUCLEOTIDE SEQUENCE [LARGE SCALE GENOMIC DNA]</scope>
    <source>
        <strain evidence="2">Peat soil MAG SbA5</strain>
    </source>
</reference>
<dbReference type="InterPro" id="IPR053842">
    <property type="entry name" value="NikA-like"/>
</dbReference>
<proteinExistence type="predicted"/>
<organism evidence="1 2">
    <name type="scientific">Candidatus Sulfuritelmatomonas gaucii</name>
    <dbReference type="NCBI Taxonomy" id="2043161"/>
    <lineage>
        <taxon>Bacteria</taxon>
        <taxon>Pseudomonadati</taxon>
        <taxon>Acidobacteriota</taxon>
        <taxon>Terriglobia</taxon>
        <taxon>Terriglobales</taxon>
        <taxon>Acidobacteriaceae</taxon>
        <taxon>Candidatus Sulfuritelmatomonas</taxon>
    </lineage>
</organism>
<gene>
    <name evidence="1" type="ORF">SBA5_250113</name>
</gene>
<dbReference type="EMBL" id="OKRB01000081">
    <property type="protein sequence ID" value="SPE19883.1"/>
    <property type="molecule type" value="Genomic_DNA"/>
</dbReference>
<evidence type="ECO:0000313" key="1">
    <source>
        <dbReference type="EMBL" id="SPE19883.1"/>
    </source>
</evidence>
<dbReference type="Pfam" id="PF21983">
    <property type="entry name" value="NikA-like"/>
    <property type="match status" value="1"/>
</dbReference>
<evidence type="ECO:0000313" key="2">
    <source>
        <dbReference type="Proteomes" id="UP000239735"/>
    </source>
</evidence>
<protein>
    <submittedName>
        <fullName evidence="1">Uncharacterized protein</fullName>
    </submittedName>
</protein>
<accession>A0A2N9L9Q3</accession>
<name>A0A2N9L9Q3_9BACT</name>
<sequence length="205" mass="21937">MLHAMQQPDQSLPSPISSSFAGLLATLTAPPSASADSVPLWNDGDLGEDVATLTYEQALRTHVRYRPVDTGDWAAQADGEKAAGVPARDERFVAKESSGLQERSDGDLRKASVTVRLSQVELDRLRLRAGEAGLTISAYLRSCTFEAEALRAQVKNALAELREKQGARKQGSNGARKPLNPGVNLTRALFHIGALWIGLSSGNSS</sequence>
<dbReference type="Proteomes" id="UP000239735">
    <property type="component" value="Unassembled WGS sequence"/>
</dbReference>